<dbReference type="AlphaFoldDB" id="A0A1G9JZE1"/>
<gene>
    <name evidence="1" type="ORF">SAMN05421823_1061</name>
    <name evidence="2" type="ORF">SAMN05421823_1221</name>
</gene>
<dbReference type="EMBL" id="FNFO01000022">
    <property type="protein sequence ID" value="SDM73095.1"/>
    <property type="molecule type" value="Genomic_DNA"/>
</dbReference>
<evidence type="ECO:0000313" key="3">
    <source>
        <dbReference type="Proteomes" id="UP000198510"/>
    </source>
</evidence>
<accession>A0A1G9JZE1</accession>
<organism evidence="1 3">
    <name type="scientific">Catalinimonas alkaloidigena</name>
    <dbReference type="NCBI Taxonomy" id="1075417"/>
    <lineage>
        <taxon>Bacteria</taxon>
        <taxon>Pseudomonadati</taxon>
        <taxon>Bacteroidota</taxon>
        <taxon>Cytophagia</taxon>
        <taxon>Cytophagales</taxon>
        <taxon>Catalimonadaceae</taxon>
        <taxon>Catalinimonas</taxon>
    </lineage>
</organism>
<proteinExistence type="predicted"/>
<name>A0A1G9JZE1_9BACT</name>
<reference evidence="1 3" key="1">
    <citation type="submission" date="2016-10" db="EMBL/GenBank/DDBJ databases">
        <authorList>
            <person name="de Groot N.N."/>
        </authorList>
    </citation>
    <scope>NUCLEOTIDE SEQUENCE [LARGE SCALE GENOMIC DNA]</scope>
    <source>
        <strain evidence="1 3">DSM 25186</strain>
    </source>
</reference>
<dbReference type="EMBL" id="FNFO01000006">
    <property type="protein sequence ID" value="SDL42888.1"/>
    <property type="molecule type" value="Genomic_DNA"/>
</dbReference>
<sequence>FDLVCTVAGLAVAALALPRGNVTETYGGWDEYVK</sequence>
<keyword evidence="3" id="KW-1185">Reference proteome</keyword>
<evidence type="ECO:0000313" key="1">
    <source>
        <dbReference type="EMBL" id="SDL42888.1"/>
    </source>
</evidence>
<protein>
    <submittedName>
        <fullName evidence="1">Uncharacterized protein</fullName>
    </submittedName>
</protein>
<feature type="non-terminal residue" evidence="1">
    <location>
        <position position="1"/>
    </location>
</feature>
<evidence type="ECO:0000313" key="2">
    <source>
        <dbReference type="EMBL" id="SDM73095.1"/>
    </source>
</evidence>
<dbReference type="Proteomes" id="UP000198510">
    <property type="component" value="Unassembled WGS sequence"/>
</dbReference>